<dbReference type="PROSITE" id="PS51677">
    <property type="entry name" value="NODB"/>
    <property type="match status" value="1"/>
</dbReference>
<dbReference type="GO" id="GO:0016810">
    <property type="term" value="F:hydrolase activity, acting on carbon-nitrogen (but not peptide) bonds"/>
    <property type="evidence" value="ECO:0007669"/>
    <property type="project" value="InterPro"/>
</dbReference>
<dbReference type="EMBL" id="CP001275">
    <property type="protein sequence ID" value="ACM05662.1"/>
    <property type="molecule type" value="Genomic_DNA"/>
</dbReference>
<feature type="region of interest" description="Disordered" evidence="3">
    <location>
        <begin position="51"/>
        <end position="71"/>
    </location>
</feature>
<dbReference type="InterPro" id="IPR051398">
    <property type="entry name" value="Polysacch_Deacetylase"/>
</dbReference>
<dbReference type="InterPro" id="IPR002509">
    <property type="entry name" value="NODB_dom"/>
</dbReference>
<sequence length="300" mass="33191">MTRDLPSEPSDERPPYSITGSLHLVGNLRGIVGNPPESLFTDSAHHSLHFFQDSTRPTRDSTPVADTSQPKPYRKPVPILMYHYIRPRPGPDDPIGRALSVEPAEFAAQIHWLSTHGYTPITLSELEAIRRGDQPAPAKPIVLTFDDGYRDFYEHAWPILRQYNFHATIFVITGLLDSPRYLTWEMVRELDRSGAIEIGAHTVHHVDLTQVSDAQLRAELTECATALREALGHPVLSFAYPAGKIDQRVKAATAAAGYRMAVTTQPGRAGADDDPLALPRLRVSGEMTLEQFAALLTVSS</sequence>
<evidence type="ECO:0000313" key="6">
    <source>
        <dbReference type="Proteomes" id="UP000000447"/>
    </source>
</evidence>
<comment type="subcellular location">
    <subcellularLocation>
        <location evidence="1">Secreted</location>
    </subcellularLocation>
</comment>
<feature type="domain" description="NodB homology" evidence="4">
    <location>
        <begin position="139"/>
        <end position="300"/>
    </location>
</feature>
<dbReference type="Gene3D" id="3.20.20.370">
    <property type="entry name" value="Glycoside hydrolase/deacetylase"/>
    <property type="match status" value="1"/>
</dbReference>
<gene>
    <name evidence="5" type="ordered locus">trd_0362</name>
</gene>
<evidence type="ECO:0000313" key="5">
    <source>
        <dbReference type="EMBL" id="ACM05662.1"/>
    </source>
</evidence>
<keyword evidence="6" id="KW-1185">Reference proteome</keyword>
<dbReference type="PANTHER" id="PTHR34216:SF3">
    <property type="entry name" value="POLY-BETA-1,6-N-ACETYL-D-GLUCOSAMINE N-DEACETYLASE"/>
    <property type="match status" value="1"/>
</dbReference>
<evidence type="ECO:0000256" key="2">
    <source>
        <dbReference type="ARBA" id="ARBA00022729"/>
    </source>
</evidence>
<dbReference type="HOGENOM" id="CLU_030024_2_2_0"/>
<dbReference type="AlphaFoldDB" id="B9KY19"/>
<protein>
    <submittedName>
        <fullName evidence="5">Polysaccharide deacetylase family protein</fullName>
    </submittedName>
</protein>
<dbReference type="PANTHER" id="PTHR34216">
    <property type="match status" value="1"/>
</dbReference>
<accession>B9KY19</accession>
<dbReference type="GO" id="GO:0005975">
    <property type="term" value="P:carbohydrate metabolic process"/>
    <property type="evidence" value="ECO:0007669"/>
    <property type="project" value="InterPro"/>
</dbReference>
<evidence type="ECO:0000256" key="1">
    <source>
        <dbReference type="ARBA" id="ARBA00004613"/>
    </source>
</evidence>
<dbReference type="KEGG" id="tro:trd_0362"/>
<dbReference type="Pfam" id="PF01522">
    <property type="entry name" value="Polysacc_deac_1"/>
    <property type="match status" value="1"/>
</dbReference>
<dbReference type="GO" id="GO:0005576">
    <property type="term" value="C:extracellular region"/>
    <property type="evidence" value="ECO:0007669"/>
    <property type="project" value="UniProtKB-SubCell"/>
</dbReference>
<dbReference type="SUPFAM" id="SSF88713">
    <property type="entry name" value="Glycoside hydrolase/deacetylase"/>
    <property type="match status" value="1"/>
</dbReference>
<evidence type="ECO:0000256" key="3">
    <source>
        <dbReference type="SAM" id="MobiDB-lite"/>
    </source>
</evidence>
<reference evidence="5 6" key="1">
    <citation type="journal article" date="2009" name="PLoS ONE">
        <title>Complete genome sequence of the aerobic CO-oxidizing thermophile Thermomicrobium roseum.</title>
        <authorList>
            <person name="Wu D."/>
            <person name="Raymond J."/>
            <person name="Wu M."/>
            <person name="Chatterji S."/>
            <person name="Ren Q."/>
            <person name="Graham J.E."/>
            <person name="Bryant D.A."/>
            <person name="Robb F."/>
            <person name="Colman A."/>
            <person name="Tallon L.J."/>
            <person name="Badger J.H."/>
            <person name="Madupu R."/>
            <person name="Ward N.L."/>
            <person name="Eisen J.A."/>
        </authorList>
    </citation>
    <scope>NUCLEOTIDE SEQUENCE [LARGE SCALE GENOMIC DNA]</scope>
    <source>
        <strain evidence="6">ATCC 27502 / DSM 5159 / P-2</strain>
    </source>
</reference>
<organism evidence="5 6">
    <name type="scientific">Thermomicrobium roseum (strain ATCC 27502 / DSM 5159 / P-2)</name>
    <dbReference type="NCBI Taxonomy" id="309801"/>
    <lineage>
        <taxon>Bacteria</taxon>
        <taxon>Pseudomonadati</taxon>
        <taxon>Thermomicrobiota</taxon>
        <taxon>Thermomicrobia</taxon>
        <taxon>Thermomicrobiales</taxon>
        <taxon>Thermomicrobiaceae</taxon>
        <taxon>Thermomicrobium</taxon>
    </lineage>
</organism>
<dbReference type="Proteomes" id="UP000000447">
    <property type="component" value="Chromosome"/>
</dbReference>
<dbReference type="CDD" id="cd10918">
    <property type="entry name" value="CE4_NodB_like_5s_6s"/>
    <property type="match status" value="1"/>
</dbReference>
<keyword evidence="2" id="KW-0732">Signal</keyword>
<feature type="compositionally biased region" description="Polar residues" evidence="3">
    <location>
        <begin position="52"/>
        <end position="70"/>
    </location>
</feature>
<dbReference type="InterPro" id="IPR011330">
    <property type="entry name" value="Glyco_hydro/deAcase_b/a-brl"/>
</dbReference>
<dbReference type="STRING" id="309801.trd_0362"/>
<dbReference type="eggNOG" id="COG0726">
    <property type="taxonomic scope" value="Bacteria"/>
</dbReference>
<proteinExistence type="predicted"/>
<name>B9KY19_THERP</name>
<evidence type="ECO:0000259" key="4">
    <source>
        <dbReference type="PROSITE" id="PS51677"/>
    </source>
</evidence>